<name>A0A097EP84_9GAMM</name>
<dbReference type="OrthoDB" id="9801538at2"/>
<dbReference type="CDD" id="cd02440">
    <property type="entry name" value="AdoMet_MTases"/>
    <property type="match status" value="1"/>
</dbReference>
<comment type="similarity">
    <text evidence="5">Belongs to the methyltransferase superfamily. UbiG/COQ3 family.</text>
</comment>
<keyword evidence="4 5" id="KW-0949">S-adenosyl-L-methionine</keyword>
<evidence type="ECO:0000313" key="7">
    <source>
        <dbReference type="Proteomes" id="UP000029672"/>
    </source>
</evidence>
<sequence length="231" mass="25688">MNNVDSNEVKKFSSLANSWWNPDGELKTLHQVNPLRLEFVKKFVALNNKKVIDIGCGGGILTESLTTQDNSVAGLDASAEAIEAAKQHAQKSNLNINYINSTIEDFIAGNNKQFDIVTCMEMLEHVPDPESIIASIGKLVKKDGFFFASTLNRNLKSYLLSIVAAERILKMVPRGTHEYSKFIKPYELIKTAEKYGFSALEIVGVHYNPITDNFKLGKGADVNYIIAFKKV</sequence>
<feature type="binding site" evidence="5">
    <location>
        <position position="120"/>
    </location>
    <ligand>
        <name>S-adenosyl-L-methionine</name>
        <dbReference type="ChEBI" id="CHEBI:59789"/>
    </ligand>
</feature>
<dbReference type="EMBL" id="CP009574">
    <property type="protein sequence ID" value="AIT09375.1"/>
    <property type="molecule type" value="Genomic_DNA"/>
</dbReference>
<gene>
    <name evidence="5" type="primary">ubiG</name>
    <name evidence="6" type="ORF">LO80_04935</name>
</gene>
<dbReference type="STRING" id="1547445.LO80_04935"/>
<comment type="catalytic activity">
    <reaction evidence="5">
        <text>a 3-demethylubiquinol + S-adenosyl-L-methionine = a ubiquinol + S-adenosyl-L-homocysteine + H(+)</text>
        <dbReference type="Rhea" id="RHEA:44380"/>
        <dbReference type="Rhea" id="RHEA-COMP:9566"/>
        <dbReference type="Rhea" id="RHEA-COMP:10914"/>
        <dbReference type="ChEBI" id="CHEBI:15378"/>
        <dbReference type="ChEBI" id="CHEBI:17976"/>
        <dbReference type="ChEBI" id="CHEBI:57856"/>
        <dbReference type="ChEBI" id="CHEBI:59789"/>
        <dbReference type="ChEBI" id="CHEBI:84422"/>
        <dbReference type="EC" id="2.1.1.64"/>
    </reaction>
</comment>
<dbReference type="GO" id="GO:0032259">
    <property type="term" value="P:methylation"/>
    <property type="evidence" value="ECO:0007669"/>
    <property type="project" value="UniProtKB-KW"/>
</dbReference>
<dbReference type="UniPathway" id="UPA00232"/>
<organism evidence="6 7">
    <name type="scientific">Candidatus Francisella endociliophora</name>
    <dbReference type="NCBI Taxonomy" id="653937"/>
    <lineage>
        <taxon>Bacteria</taxon>
        <taxon>Pseudomonadati</taxon>
        <taxon>Pseudomonadota</taxon>
        <taxon>Gammaproteobacteria</taxon>
        <taxon>Thiotrichales</taxon>
        <taxon>Francisellaceae</taxon>
        <taxon>Francisella</taxon>
    </lineage>
</organism>
<dbReference type="KEGG" id="frf:LO80_04935"/>
<dbReference type="Pfam" id="PF13489">
    <property type="entry name" value="Methyltransf_23"/>
    <property type="match status" value="1"/>
</dbReference>
<keyword evidence="1 5" id="KW-0489">Methyltransferase</keyword>
<reference evidence="6 7" key="1">
    <citation type="submission" date="2014-10" db="EMBL/GenBank/DDBJ databases">
        <title>Whole genome sequence of Francisella endociliophora strain FSC1006, isolated from a laboratory culture of the marine ciliate Euplotes raikovi.</title>
        <authorList>
            <person name="Granberg M."/>
            <person name="Backman S."/>
            <person name="Lundmark E."/>
            <person name="Nilsson E."/>
            <person name="Karlsson E."/>
            <person name="Thelaus J."/>
            <person name="Ohrman C."/>
            <person name="Larkeryd A."/>
            <person name="Stenberg P."/>
        </authorList>
    </citation>
    <scope>NUCLEOTIDE SEQUENCE [LARGE SCALE GENOMIC DNA]</scope>
    <source>
        <strain evidence="6 7">FSC1006</strain>
    </source>
</reference>
<dbReference type="EC" id="2.1.1.64" evidence="5"/>
<dbReference type="EC" id="2.1.1.222" evidence="5"/>
<dbReference type="PANTHER" id="PTHR43464:SF19">
    <property type="entry name" value="UBIQUINONE BIOSYNTHESIS O-METHYLTRANSFERASE, MITOCHONDRIAL"/>
    <property type="match status" value="1"/>
</dbReference>
<evidence type="ECO:0000256" key="5">
    <source>
        <dbReference type="HAMAP-Rule" id="MF_00472"/>
    </source>
</evidence>
<proteinExistence type="inferred from homology"/>
<dbReference type="PANTHER" id="PTHR43464">
    <property type="entry name" value="METHYLTRANSFERASE"/>
    <property type="match status" value="1"/>
</dbReference>
<evidence type="ECO:0000256" key="4">
    <source>
        <dbReference type="ARBA" id="ARBA00022691"/>
    </source>
</evidence>
<accession>A0A097EP84</accession>
<feature type="binding site" evidence="5">
    <location>
        <position position="36"/>
    </location>
    <ligand>
        <name>S-adenosyl-L-methionine</name>
        <dbReference type="ChEBI" id="CHEBI:59789"/>
    </ligand>
</feature>
<dbReference type="GO" id="GO:0010420">
    <property type="term" value="F:polyprenyldihydroxybenzoate methyltransferase activity"/>
    <property type="evidence" value="ECO:0007669"/>
    <property type="project" value="InterPro"/>
</dbReference>
<evidence type="ECO:0000256" key="1">
    <source>
        <dbReference type="ARBA" id="ARBA00022603"/>
    </source>
</evidence>
<dbReference type="Proteomes" id="UP000029672">
    <property type="component" value="Chromosome"/>
</dbReference>
<dbReference type="InterPro" id="IPR010233">
    <property type="entry name" value="UbiG_MeTrfase"/>
</dbReference>
<keyword evidence="3 5" id="KW-0831">Ubiquinone biosynthesis</keyword>
<comment type="function">
    <text evidence="5">O-methyltransferase that catalyzes the 2 O-methylation steps in the ubiquinone biosynthetic pathway.</text>
</comment>
<dbReference type="AlphaFoldDB" id="A0A097EP84"/>
<dbReference type="NCBIfam" id="TIGR01983">
    <property type="entry name" value="UbiG"/>
    <property type="match status" value="1"/>
</dbReference>
<protein>
    <recommendedName>
        <fullName evidence="5">Ubiquinone biosynthesis O-methyltransferase</fullName>
    </recommendedName>
    <alternativeName>
        <fullName evidence="5">2-polyprenyl-6-hydroxyphenol methylase</fullName>
        <ecNumber evidence="5">2.1.1.222</ecNumber>
    </alternativeName>
    <alternativeName>
        <fullName evidence="5">3-demethylubiquinone 3-O-methyltransferase</fullName>
        <ecNumber evidence="5">2.1.1.64</ecNumber>
    </alternativeName>
</protein>
<dbReference type="HAMAP" id="MF_00472">
    <property type="entry name" value="UbiG"/>
    <property type="match status" value="1"/>
</dbReference>
<feature type="binding site" evidence="5">
    <location>
        <position position="55"/>
    </location>
    <ligand>
        <name>S-adenosyl-L-methionine</name>
        <dbReference type="ChEBI" id="CHEBI:59789"/>
    </ligand>
</feature>
<evidence type="ECO:0000256" key="2">
    <source>
        <dbReference type="ARBA" id="ARBA00022679"/>
    </source>
</evidence>
<dbReference type="GO" id="GO:0102208">
    <property type="term" value="F:2-polyprenyl-6-hydroxyphenol methylase activity"/>
    <property type="evidence" value="ECO:0007669"/>
    <property type="project" value="UniProtKB-EC"/>
</dbReference>
<dbReference type="InterPro" id="IPR029063">
    <property type="entry name" value="SAM-dependent_MTases_sf"/>
</dbReference>
<comment type="pathway">
    <text evidence="5">Cofactor biosynthesis; ubiquinone biosynthesis.</text>
</comment>
<comment type="catalytic activity">
    <reaction evidence="5">
        <text>a 3-(all-trans-polyprenyl)benzene-1,2-diol + S-adenosyl-L-methionine = a 2-methoxy-6-(all-trans-polyprenyl)phenol + S-adenosyl-L-homocysteine + H(+)</text>
        <dbReference type="Rhea" id="RHEA:31411"/>
        <dbReference type="Rhea" id="RHEA-COMP:9550"/>
        <dbReference type="Rhea" id="RHEA-COMP:9551"/>
        <dbReference type="ChEBI" id="CHEBI:15378"/>
        <dbReference type="ChEBI" id="CHEBI:57856"/>
        <dbReference type="ChEBI" id="CHEBI:59789"/>
        <dbReference type="ChEBI" id="CHEBI:62729"/>
        <dbReference type="ChEBI" id="CHEBI:62731"/>
        <dbReference type="EC" id="2.1.1.222"/>
    </reaction>
</comment>
<dbReference type="GO" id="GO:0061542">
    <property type="term" value="F:3-demethylubiquinol 3-O-methyltransferase activity"/>
    <property type="evidence" value="ECO:0007669"/>
    <property type="project" value="UniProtKB-UniRule"/>
</dbReference>
<keyword evidence="7" id="KW-1185">Reference proteome</keyword>
<evidence type="ECO:0000313" key="6">
    <source>
        <dbReference type="EMBL" id="AIT09375.1"/>
    </source>
</evidence>
<dbReference type="HOGENOM" id="CLU_042432_5_0_6"/>
<dbReference type="eggNOG" id="COG2227">
    <property type="taxonomic scope" value="Bacteria"/>
</dbReference>
<evidence type="ECO:0000256" key="3">
    <source>
        <dbReference type="ARBA" id="ARBA00022688"/>
    </source>
</evidence>
<keyword evidence="2 5" id="KW-0808">Transferase</keyword>
<dbReference type="Gene3D" id="3.40.50.150">
    <property type="entry name" value="Vaccinia Virus protein VP39"/>
    <property type="match status" value="1"/>
</dbReference>
<feature type="binding site" evidence="5">
    <location>
        <position position="76"/>
    </location>
    <ligand>
        <name>S-adenosyl-L-methionine</name>
        <dbReference type="ChEBI" id="CHEBI:59789"/>
    </ligand>
</feature>
<dbReference type="FunFam" id="3.40.50.150:FF:000028">
    <property type="entry name" value="Ubiquinone biosynthesis O-methyltransferase"/>
    <property type="match status" value="1"/>
</dbReference>
<dbReference type="SUPFAM" id="SSF53335">
    <property type="entry name" value="S-adenosyl-L-methionine-dependent methyltransferases"/>
    <property type="match status" value="1"/>
</dbReference>
<dbReference type="RefSeq" id="WP_040009097.1">
    <property type="nucleotide sequence ID" value="NZ_CP009574.1"/>
</dbReference>